<accession>E3FIV1</accession>
<protein>
    <submittedName>
        <fullName evidence="1">Uncharacterized protein</fullName>
    </submittedName>
</protein>
<dbReference type="EMBL" id="CP002271">
    <property type="protein sequence ID" value="ADO67851.1"/>
    <property type="molecule type" value="Genomic_DNA"/>
</dbReference>
<dbReference type="HOGENOM" id="CLU_2398179_0_0_7"/>
<dbReference type="STRING" id="378806.STAUR_0042"/>
<keyword evidence="2" id="KW-1185">Reference proteome</keyword>
<dbReference type="eggNOG" id="ENOG50318Z8">
    <property type="taxonomic scope" value="Bacteria"/>
</dbReference>
<organism evidence="1 2">
    <name type="scientific">Stigmatella aurantiaca (strain DW4/3-1)</name>
    <dbReference type="NCBI Taxonomy" id="378806"/>
    <lineage>
        <taxon>Bacteria</taxon>
        <taxon>Pseudomonadati</taxon>
        <taxon>Myxococcota</taxon>
        <taxon>Myxococcia</taxon>
        <taxon>Myxococcales</taxon>
        <taxon>Cystobacterineae</taxon>
        <taxon>Archangiaceae</taxon>
        <taxon>Stigmatella</taxon>
    </lineage>
</organism>
<reference evidence="1 2" key="1">
    <citation type="journal article" date="2011" name="Mol. Biol. Evol.">
        <title>Comparative genomic analysis of fruiting body formation in Myxococcales.</title>
        <authorList>
            <person name="Huntley S."/>
            <person name="Hamann N."/>
            <person name="Wegener-Feldbrugge S."/>
            <person name="Treuner-Lange A."/>
            <person name="Kube M."/>
            <person name="Reinhardt R."/>
            <person name="Klages S."/>
            <person name="Muller R."/>
            <person name="Ronning C.M."/>
            <person name="Nierman W.C."/>
            <person name="Sogaard-Andersen L."/>
        </authorList>
    </citation>
    <scope>NUCLEOTIDE SEQUENCE [LARGE SCALE GENOMIC DNA]</scope>
    <source>
        <strain evidence="1 2">DW4/3-1</strain>
    </source>
</reference>
<dbReference type="Proteomes" id="UP000001351">
    <property type="component" value="Chromosome"/>
</dbReference>
<name>E3FIV1_STIAD</name>
<sequence length="93" mass="10143">MCKFEVGVPIQNEQQGTISLKYAQQVSAQTANRAAYAVLSEAHSGEMLAVLCIDFKEEYRRALGEQVSGSRVSECVTAGIETVYFDLPEGVKP</sequence>
<gene>
    <name evidence="1" type="ordered locus">STAUR_0042</name>
</gene>
<proteinExistence type="predicted"/>
<dbReference type="KEGG" id="sur:STAUR_0042"/>
<evidence type="ECO:0000313" key="2">
    <source>
        <dbReference type="Proteomes" id="UP000001351"/>
    </source>
</evidence>
<dbReference type="OrthoDB" id="5524987at2"/>
<dbReference type="AlphaFoldDB" id="E3FIV1"/>
<evidence type="ECO:0000313" key="1">
    <source>
        <dbReference type="EMBL" id="ADO67851.1"/>
    </source>
</evidence>